<dbReference type="Proteomes" id="UP001367508">
    <property type="component" value="Unassembled WGS sequence"/>
</dbReference>
<sequence>MPKLSPTNLKSPLPSSRLNCMEGLMVTLDLQSVLPAVMEDSDACSKVSKDLCKYLFSSRPEVDSELVPIDVLTSCLKLFLGSSLGLIPVFIMPIVSYRAKGRALHRPASSCNYAKMAASFSWKLEIDSKLVLIATQNIRRNDAEFNNQPEPGSDIIEQTARLLKQAPGLCNARAGP</sequence>
<protein>
    <submittedName>
        <fullName evidence="1">Uncharacterized protein</fullName>
    </submittedName>
</protein>
<comment type="caution">
    <text evidence="1">The sequence shown here is derived from an EMBL/GenBank/DDBJ whole genome shotgun (WGS) entry which is preliminary data.</text>
</comment>
<gene>
    <name evidence="1" type="ORF">VNO77_44861</name>
</gene>
<reference evidence="1 2" key="1">
    <citation type="submission" date="2024-01" db="EMBL/GenBank/DDBJ databases">
        <title>The genomes of 5 underutilized Papilionoideae crops provide insights into root nodulation and disease resistanc.</title>
        <authorList>
            <person name="Jiang F."/>
        </authorList>
    </citation>
    <scope>NUCLEOTIDE SEQUENCE [LARGE SCALE GENOMIC DNA]</scope>
    <source>
        <strain evidence="1">LVBAO_FW01</strain>
        <tissue evidence="1">Leaves</tissue>
    </source>
</reference>
<dbReference type="AlphaFoldDB" id="A0AAN9JWW7"/>
<evidence type="ECO:0000313" key="2">
    <source>
        <dbReference type="Proteomes" id="UP001367508"/>
    </source>
</evidence>
<organism evidence="1 2">
    <name type="scientific">Canavalia gladiata</name>
    <name type="common">Sword bean</name>
    <name type="synonym">Dolichos gladiatus</name>
    <dbReference type="NCBI Taxonomy" id="3824"/>
    <lineage>
        <taxon>Eukaryota</taxon>
        <taxon>Viridiplantae</taxon>
        <taxon>Streptophyta</taxon>
        <taxon>Embryophyta</taxon>
        <taxon>Tracheophyta</taxon>
        <taxon>Spermatophyta</taxon>
        <taxon>Magnoliopsida</taxon>
        <taxon>eudicotyledons</taxon>
        <taxon>Gunneridae</taxon>
        <taxon>Pentapetalae</taxon>
        <taxon>rosids</taxon>
        <taxon>fabids</taxon>
        <taxon>Fabales</taxon>
        <taxon>Fabaceae</taxon>
        <taxon>Papilionoideae</taxon>
        <taxon>50 kb inversion clade</taxon>
        <taxon>NPAAA clade</taxon>
        <taxon>indigoferoid/millettioid clade</taxon>
        <taxon>Phaseoleae</taxon>
        <taxon>Canavalia</taxon>
    </lineage>
</organism>
<evidence type="ECO:0000313" key="1">
    <source>
        <dbReference type="EMBL" id="KAK7306900.1"/>
    </source>
</evidence>
<name>A0AAN9JWW7_CANGL</name>
<dbReference type="EMBL" id="JAYMYQ010000011">
    <property type="protein sequence ID" value="KAK7306900.1"/>
    <property type="molecule type" value="Genomic_DNA"/>
</dbReference>
<proteinExistence type="predicted"/>
<accession>A0AAN9JWW7</accession>
<keyword evidence="2" id="KW-1185">Reference proteome</keyword>